<evidence type="ECO:0000313" key="2">
    <source>
        <dbReference type="Proteomes" id="UP000224460"/>
    </source>
</evidence>
<gene>
    <name evidence="1" type="ORF">CS063_10945</name>
</gene>
<name>A0AC61DCD8_9FIRM</name>
<sequence>MKRLKDLKLSVKLILSFGVIICLSSLVALLGIKNIAGLAKGDLQLYEEKMVPLVWLGELTTSFQEQRVQINELIIEKVGKEKQLKYEAILETQKKVDELIEKLDNAYLDSTNKQRFEEFKALNKAYEKEIDKEVYFFLENDVGTIQDYLTQNTEMLKMTSEVQELIGKIRDHKLEDAKLKVVNNQNIAHKAQLFMTEALVGIAFISILLSLVLGRALTKPLNKLVRGADKIAEGDLSIAVESDAEDEVGKLAIVFNHMSRNISNIMQDINGAAKQIREGSKQVADASEALSQGTIEQASAVEELKKLITCIKADTQRNAENANKANTLTSDVETNALKGNEQMQQMLNAMEEILAASKDISKVIKVIDEIAFQTNILSLNAAVEAARAGQQGKGFAVVAEEVRNLADRSASAAKETTLLIEGSMHKSDIGMRLARDTAEALKNIVEGVQRTARLVENVAEASNEQAKNITRINKGIEQVAEVIQTNSATAEESAAASEELYGQAEILKSRVDQFKLKNE</sequence>
<proteinExistence type="predicted"/>
<accession>A0AC61DCD8</accession>
<keyword evidence="2" id="KW-1185">Reference proteome</keyword>
<reference evidence="1" key="1">
    <citation type="submission" date="2017-10" db="EMBL/GenBank/DDBJ databases">
        <title>Genome sequence of cellulolytic Lachnospiraceae bacterium XHS1971 isolated from hotspring sediment.</title>
        <authorList>
            <person name="Vasudevan G."/>
            <person name="Joshi A.J."/>
            <person name="Hivarkar S."/>
            <person name="Lanjekar V.B."/>
            <person name="Dhakephalkar P.K."/>
            <person name="Dagar S."/>
        </authorList>
    </citation>
    <scope>NUCLEOTIDE SEQUENCE</scope>
    <source>
        <strain evidence="1">XHS1971</strain>
    </source>
</reference>
<evidence type="ECO:0000313" key="1">
    <source>
        <dbReference type="EMBL" id="PHV70388.1"/>
    </source>
</evidence>
<dbReference type="Proteomes" id="UP000224460">
    <property type="component" value="Unassembled WGS sequence"/>
</dbReference>
<protein>
    <submittedName>
        <fullName evidence="1">Methyl-accepting chemotaxis protein</fullName>
    </submittedName>
</protein>
<organism evidence="1 2">
    <name type="scientific">Sporanaerobium hydrogeniformans</name>
    <dbReference type="NCBI Taxonomy" id="3072179"/>
    <lineage>
        <taxon>Bacteria</taxon>
        <taxon>Bacillati</taxon>
        <taxon>Bacillota</taxon>
        <taxon>Clostridia</taxon>
        <taxon>Lachnospirales</taxon>
        <taxon>Lachnospiraceae</taxon>
        <taxon>Sporanaerobium</taxon>
    </lineage>
</organism>
<comment type="caution">
    <text evidence="1">The sequence shown here is derived from an EMBL/GenBank/DDBJ whole genome shotgun (WGS) entry which is preliminary data.</text>
</comment>
<dbReference type="EMBL" id="PEDL01000011">
    <property type="protein sequence ID" value="PHV70388.1"/>
    <property type="molecule type" value="Genomic_DNA"/>
</dbReference>